<proteinExistence type="predicted"/>
<reference evidence="1" key="1">
    <citation type="journal article" date="2015" name="Nature">
        <title>Complex archaea that bridge the gap between prokaryotes and eukaryotes.</title>
        <authorList>
            <person name="Spang A."/>
            <person name="Saw J.H."/>
            <person name="Jorgensen S.L."/>
            <person name="Zaremba-Niedzwiedzka K."/>
            <person name="Martijn J."/>
            <person name="Lind A.E."/>
            <person name="van Eijk R."/>
            <person name="Schleper C."/>
            <person name="Guy L."/>
            <person name="Ettema T.J."/>
        </authorList>
    </citation>
    <scope>NUCLEOTIDE SEQUENCE</scope>
</reference>
<evidence type="ECO:0000313" key="1">
    <source>
        <dbReference type="EMBL" id="KKK67790.1"/>
    </source>
</evidence>
<accession>A0A0F8Y2K6</accession>
<sequence>MDKKGLPNGCSTRDATNIWICTHHSLDGKMHLAFGSHDLVCKPWPITADSVAVVLKPVDTEVATEVTALYPEWADA</sequence>
<name>A0A0F8Y2K6_9ZZZZ</name>
<dbReference type="EMBL" id="LAZR01059435">
    <property type="protein sequence ID" value="KKK67790.1"/>
    <property type="molecule type" value="Genomic_DNA"/>
</dbReference>
<organism evidence="1">
    <name type="scientific">marine sediment metagenome</name>
    <dbReference type="NCBI Taxonomy" id="412755"/>
    <lineage>
        <taxon>unclassified sequences</taxon>
        <taxon>metagenomes</taxon>
        <taxon>ecological metagenomes</taxon>
    </lineage>
</organism>
<dbReference type="AlphaFoldDB" id="A0A0F8Y2K6"/>
<gene>
    <name evidence="1" type="ORF">LCGC14_2950540</name>
</gene>
<comment type="caution">
    <text evidence="1">The sequence shown here is derived from an EMBL/GenBank/DDBJ whole genome shotgun (WGS) entry which is preliminary data.</text>
</comment>
<protein>
    <submittedName>
        <fullName evidence="1">Uncharacterized protein</fullName>
    </submittedName>
</protein>